<dbReference type="EMBL" id="JWTK01000002">
    <property type="protein sequence ID" value="OJH49849.1"/>
    <property type="molecule type" value="Genomic_DNA"/>
</dbReference>
<protein>
    <submittedName>
        <fullName evidence="1">Uncharacterized protein</fullName>
    </submittedName>
</protein>
<evidence type="ECO:0000313" key="2">
    <source>
        <dbReference type="Proteomes" id="UP000185713"/>
    </source>
</evidence>
<name>A0A1L9C5M5_9EURY</name>
<sequence>MAVAKANFHFISLNMKYVIGIAKMNVIAPHIRGCRCDEVMISSD</sequence>
<comment type="caution">
    <text evidence="1">The sequence shown here is derived from an EMBL/GenBank/DDBJ whole genome shotgun (WGS) entry which is preliminary data.</text>
</comment>
<gene>
    <name evidence="1" type="ORF">MPF_0637</name>
</gene>
<proteinExistence type="predicted"/>
<reference evidence="1 2" key="1">
    <citation type="submission" date="2014-12" db="EMBL/GenBank/DDBJ databases">
        <title>The genome sequence of Methanohalophilus portucalensis strain FDF1.</title>
        <authorList>
            <person name="Lai M.-C."/>
            <person name="Lai S.-J."/>
        </authorList>
    </citation>
    <scope>NUCLEOTIDE SEQUENCE [LARGE SCALE GENOMIC DNA]</scope>
    <source>
        <strain evidence="1 2">FDF-1</strain>
    </source>
</reference>
<accession>A0A1L9C5M5</accession>
<dbReference type="AlphaFoldDB" id="A0A1L9C5M5"/>
<evidence type="ECO:0000313" key="1">
    <source>
        <dbReference type="EMBL" id="OJH49849.1"/>
    </source>
</evidence>
<organism evidence="1 2">
    <name type="scientific">Methanohalophilus portucalensis FDF-1</name>
    <dbReference type="NCBI Taxonomy" id="523843"/>
    <lineage>
        <taxon>Archaea</taxon>
        <taxon>Methanobacteriati</taxon>
        <taxon>Methanobacteriota</taxon>
        <taxon>Stenosarchaea group</taxon>
        <taxon>Methanomicrobia</taxon>
        <taxon>Methanosarcinales</taxon>
        <taxon>Methanosarcinaceae</taxon>
        <taxon>Methanohalophilus</taxon>
    </lineage>
</organism>
<dbReference type="Proteomes" id="UP000185713">
    <property type="component" value="Unassembled WGS sequence"/>
</dbReference>